<reference evidence="8" key="1">
    <citation type="submission" date="2020-05" db="EMBL/GenBank/DDBJ databases">
        <title>Phylogenomic resolution of chytrid fungi.</title>
        <authorList>
            <person name="Stajich J.E."/>
            <person name="Amses K."/>
            <person name="Simmons R."/>
            <person name="Seto K."/>
            <person name="Myers J."/>
            <person name="Bonds A."/>
            <person name="Quandt C.A."/>
            <person name="Barry K."/>
            <person name="Liu P."/>
            <person name="Grigoriev I."/>
            <person name="Longcore J.E."/>
            <person name="James T.Y."/>
        </authorList>
    </citation>
    <scope>NUCLEOTIDE SEQUENCE</scope>
    <source>
        <strain evidence="8">JEL0513</strain>
    </source>
</reference>
<dbReference type="CDD" id="cd18870">
    <property type="entry name" value="NUDIX_AcylCoAdiphos_Nudt19"/>
    <property type="match status" value="1"/>
</dbReference>
<dbReference type="PROSITE" id="PS51462">
    <property type="entry name" value="NUDIX"/>
    <property type="match status" value="1"/>
</dbReference>
<comment type="cofactor">
    <cofactor evidence="2">
        <name>Mg(2+)</name>
        <dbReference type="ChEBI" id="CHEBI:18420"/>
    </cofactor>
</comment>
<dbReference type="EMBL" id="JADGJH010001074">
    <property type="protein sequence ID" value="KAJ3119295.1"/>
    <property type="molecule type" value="Genomic_DNA"/>
</dbReference>
<dbReference type="InterPro" id="IPR000086">
    <property type="entry name" value="NUDIX_hydrolase_dom"/>
</dbReference>
<keyword evidence="4" id="KW-0378">Hydrolase</keyword>
<accession>A0AAD5XBU6</accession>
<evidence type="ECO:0000256" key="5">
    <source>
        <dbReference type="ARBA" id="ARBA00022842"/>
    </source>
</evidence>
<keyword evidence="9" id="KW-1185">Reference proteome</keyword>
<evidence type="ECO:0000256" key="6">
    <source>
        <dbReference type="ARBA" id="ARBA00023211"/>
    </source>
</evidence>
<evidence type="ECO:0000256" key="4">
    <source>
        <dbReference type="ARBA" id="ARBA00022801"/>
    </source>
</evidence>
<dbReference type="SUPFAM" id="SSF55811">
    <property type="entry name" value="Nudix"/>
    <property type="match status" value="1"/>
</dbReference>
<dbReference type="InterPro" id="IPR015797">
    <property type="entry name" value="NUDIX_hydrolase-like_dom_sf"/>
</dbReference>
<keyword evidence="6" id="KW-0464">Manganese</keyword>
<evidence type="ECO:0000256" key="3">
    <source>
        <dbReference type="ARBA" id="ARBA00022723"/>
    </source>
</evidence>
<dbReference type="PANTHER" id="PTHR12318">
    <property type="entry name" value="TESTOSTERONE-REGULATED PROTEIN RP2"/>
    <property type="match status" value="1"/>
</dbReference>
<dbReference type="InterPro" id="IPR039121">
    <property type="entry name" value="NUDT19"/>
</dbReference>
<comment type="caution">
    <text evidence="8">The sequence shown here is derived from an EMBL/GenBank/DDBJ whole genome shotgun (WGS) entry which is preliminary data.</text>
</comment>
<keyword evidence="3" id="KW-0479">Metal-binding</keyword>
<evidence type="ECO:0000313" key="8">
    <source>
        <dbReference type="EMBL" id="KAJ3119295.1"/>
    </source>
</evidence>
<dbReference type="Gene3D" id="3.90.79.10">
    <property type="entry name" value="Nucleoside Triphosphate Pyrophosphohydrolase"/>
    <property type="match status" value="1"/>
</dbReference>
<feature type="domain" description="Nudix hydrolase" evidence="7">
    <location>
        <begin position="1"/>
        <end position="227"/>
    </location>
</feature>
<evidence type="ECO:0000256" key="1">
    <source>
        <dbReference type="ARBA" id="ARBA00001936"/>
    </source>
</evidence>
<protein>
    <submittedName>
        <fullName evidence="8">Nucleoside diphosphate-linked moiety X motif 19, mitochondrial</fullName>
    </submittedName>
</protein>
<evidence type="ECO:0000259" key="7">
    <source>
        <dbReference type="PROSITE" id="PS51462"/>
    </source>
</evidence>
<gene>
    <name evidence="8" type="primary">NUDT19</name>
    <name evidence="8" type="ORF">HK100_000377</name>
</gene>
<comment type="cofactor">
    <cofactor evidence="1">
        <name>Mn(2+)</name>
        <dbReference type="ChEBI" id="CHEBI:29035"/>
    </cofactor>
</comment>
<dbReference type="GO" id="GO:0016818">
    <property type="term" value="F:hydrolase activity, acting on acid anhydrides, in phosphorus-containing anhydrides"/>
    <property type="evidence" value="ECO:0007669"/>
    <property type="project" value="InterPro"/>
</dbReference>
<evidence type="ECO:0000256" key="2">
    <source>
        <dbReference type="ARBA" id="ARBA00001946"/>
    </source>
</evidence>
<dbReference type="GO" id="GO:0046872">
    <property type="term" value="F:metal ion binding"/>
    <property type="evidence" value="ECO:0007669"/>
    <property type="project" value="UniProtKB-KW"/>
</dbReference>
<dbReference type="AlphaFoldDB" id="A0AAD5XBU6"/>
<proteinExistence type="predicted"/>
<dbReference type="PANTHER" id="PTHR12318:SF0">
    <property type="entry name" value="ACYL-COENZYME A DIPHOSPHATASE NUDT19"/>
    <property type="match status" value="1"/>
</dbReference>
<name>A0AAD5XBU6_9FUNG</name>
<dbReference type="Proteomes" id="UP001211907">
    <property type="component" value="Unassembled WGS sequence"/>
</dbReference>
<organism evidence="8 9">
    <name type="scientific">Physocladia obscura</name>
    <dbReference type="NCBI Taxonomy" id="109957"/>
    <lineage>
        <taxon>Eukaryota</taxon>
        <taxon>Fungi</taxon>
        <taxon>Fungi incertae sedis</taxon>
        <taxon>Chytridiomycota</taxon>
        <taxon>Chytridiomycota incertae sedis</taxon>
        <taxon>Chytridiomycetes</taxon>
        <taxon>Chytridiales</taxon>
        <taxon>Chytriomycetaceae</taxon>
        <taxon>Physocladia</taxon>
    </lineage>
</organism>
<keyword evidence="5" id="KW-0460">Magnesium</keyword>
<dbReference type="GO" id="GO:0005739">
    <property type="term" value="C:mitochondrion"/>
    <property type="evidence" value="ECO:0007669"/>
    <property type="project" value="TreeGrafter"/>
</dbReference>
<evidence type="ECO:0000313" key="9">
    <source>
        <dbReference type="Proteomes" id="UP001211907"/>
    </source>
</evidence>
<sequence length="319" mass="36011">MKQAASLILLKPLESPAASNLSGQFKVLMVKRFLFILFIFKIIEDVPRVCRNAHGTFKSLHVFPGGAVDPSDAAEIWKSLTPPFATDAPLFAHRVAALRETFEECGVSHSQLFPNPSPYFNDDITEWRRKIRVEPNLYAKMIENEGKALPVDSLVHWSHWVTPVVEKRRFDTQFFLAAVDPSLIKTSSFADGSIDNKEIVEMEWLTPHEALSAFENERIRLFPPQYLTLKELEHFSFSDICDLVARKKTRKLPTPCQPHPFESNDDGKVLLLPGDMYHPISLGSQTKNRLKFEGPNIKIIVTGVNNAMGAIKRGSNSLL</sequence>